<feature type="region of interest" description="Disordered" evidence="1">
    <location>
        <begin position="334"/>
        <end position="408"/>
    </location>
</feature>
<dbReference type="Proteomes" id="UP000799118">
    <property type="component" value="Unassembled WGS sequence"/>
</dbReference>
<reference evidence="3" key="1">
    <citation type="journal article" date="2019" name="Environ. Microbiol.">
        <title>Fungal ecological strategies reflected in gene transcription - a case study of two litter decomposers.</title>
        <authorList>
            <person name="Barbi F."/>
            <person name="Kohler A."/>
            <person name="Barry K."/>
            <person name="Baskaran P."/>
            <person name="Daum C."/>
            <person name="Fauchery L."/>
            <person name="Ihrmark K."/>
            <person name="Kuo A."/>
            <person name="LaButti K."/>
            <person name="Lipzen A."/>
            <person name="Morin E."/>
            <person name="Grigoriev I.V."/>
            <person name="Henrissat B."/>
            <person name="Lindahl B."/>
            <person name="Martin F."/>
        </authorList>
    </citation>
    <scope>NUCLEOTIDE SEQUENCE</scope>
    <source>
        <strain evidence="3">JB14</strain>
    </source>
</reference>
<organism evidence="3 4">
    <name type="scientific">Gymnopus androsaceus JB14</name>
    <dbReference type="NCBI Taxonomy" id="1447944"/>
    <lineage>
        <taxon>Eukaryota</taxon>
        <taxon>Fungi</taxon>
        <taxon>Dikarya</taxon>
        <taxon>Basidiomycota</taxon>
        <taxon>Agaricomycotina</taxon>
        <taxon>Agaricomycetes</taxon>
        <taxon>Agaricomycetidae</taxon>
        <taxon>Agaricales</taxon>
        <taxon>Marasmiineae</taxon>
        <taxon>Omphalotaceae</taxon>
        <taxon>Gymnopus</taxon>
    </lineage>
</organism>
<evidence type="ECO:0000313" key="3">
    <source>
        <dbReference type="EMBL" id="KAE9406516.1"/>
    </source>
</evidence>
<feature type="compositionally biased region" description="Polar residues" evidence="1">
    <location>
        <begin position="1"/>
        <end position="12"/>
    </location>
</feature>
<dbReference type="AlphaFoldDB" id="A0A6A4I7E5"/>
<dbReference type="PANTHER" id="PTHR47675:SF1">
    <property type="entry name" value="MOLYBDOPTERIN BINDING DOMAIN PROTEIN (AFU_ORTHOLOGUE AFUA_5G11210)"/>
    <property type="match status" value="1"/>
</dbReference>
<dbReference type="InterPro" id="IPR001453">
    <property type="entry name" value="MoaB/Mog_dom"/>
</dbReference>
<evidence type="ECO:0000256" key="1">
    <source>
        <dbReference type="SAM" id="MobiDB-lite"/>
    </source>
</evidence>
<dbReference type="PANTHER" id="PTHR47675">
    <property type="entry name" value="MOLYBDOPTERIN BINDING DOMAIN PROTEIN (AFU_ORTHOLOGUE AFUA_5G11210)"/>
    <property type="match status" value="1"/>
</dbReference>
<dbReference type="Pfam" id="PF00994">
    <property type="entry name" value="MoCF_biosynth"/>
    <property type="match status" value="1"/>
</dbReference>
<dbReference type="CDD" id="cd00885">
    <property type="entry name" value="cinA"/>
    <property type="match status" value="1"/>
</dbReference>
<dbReference type="SMART" id="SM00852">
    <property type="entry name" value="MoCF_biosynth"/>
    <property type="match status" value="1"/>
</dbReference>
<feature type="region of interest" description="Disordered" evidence="1">
    <location>
        <begin position="1"/>
        <end position="30"/>
    </location>
</feature>
<gene>
    <name evidence="3" type="ORF">BT96DRAFT_810749</name>
</gene>
<keyword evidence="4" id="KW-1185">Reference proteome</keyword>
<dbReference type="InterPro" id="IPR036425">
    <property type="entry name" value="MoaB/Mog-like_dom_sf"/>
</dbReference>
<proteinExistence type="predicted"/>
<dbReference type="OrthoDB" id="448496at2759"/>
<dbReference type="GO" id="GO:0047884">
    <property type="term" value="F:FAD diphosphatase activity"/>
    <property type="evidence" value="ECO:0007669"/>
    <property type="project" value="TreeGrafter"/>
</dbReference>
<dbReference type="Gene3D" id="3.40.980.10">
    <property type="entry name" value="MoaB/Mog-like domain"/>
    <property type="match status" value="1"/>
</dbReference>
<evidence type="ECO:0000259" key="2">
    <source>
        <dbReference type="SMART" id="SM00852"/>
    </source>
</evidence>
<dbReference type="SUPFAM" id="SSF53218">
    <property type="entry name" value="Molybdenum cofactor biosynthesis proteins"/>
    <property type="match status" value="1"/>
</dbReference>
<feature type="compositionally biased region" description="Polar residues" evidence="1">
    <location>
        <begin position="355"/>
        <end position="380"/>
    </location>
</feature>
<accession>A0A6A4I7E5</accession>
<evidence type="ECO:0000313" key="4">
    <source>
        <dbReference type="Proteomes" id="UP000799118"/>
    </source>
</evidence>
<protein>
    <submittedName>
        <fullName evidence="3">Molybdopterin binding protein</fullName>
    </submittedName>
</protein>
<dbReference type="GO" id="GO:0042726">
    <property type="term" value="P:flavin-containing compound metabolic process"/>
    <property type="evidence" value="ECO:0007669"/>
    <property type="project" value="TreeGrafter"/>
</dbReference>
<sequence>MTGSDVGTSTGAPSERTRSGRSGDGLERFKLSPIPLGNPLKEEGRCIRTAAALVIGDEILNGKTLDKNSNYFAKYCFERGIELKRIEVIPDDEAAIVEASRRMVAKYDLVITTGGIGPTHDDITYSSLARAFNQPLAHHPETLRRLDEMNKHRAWVSEQTSQQREATKRMALFPESAEVLFCCPDIWVPVVRLEGKLCVFPGIPTLFTKMLDGLARYLPLPPASERPMRVQIFTERPESMIAPYLTSLHSRLKKQKAEIQVGSYPVLGKGVFVSLIGRDRGRVWLAQIASEVEREIGGRIVNEEEVKALKEGGVGEVRRRMEEGDRVAANATFGRNQDAGIRKRSDADEVEVESPASSHSPPFTPQYSRASSPASISACDSASEPAHYADVKVSAKGSKPKLGEVGWR</sequence>
<feature type="domain" description="MoaB/Mog" evidence="2">
    <location>
        <begin position="51"/>
        <end position="221"/>
    </location>
</feature>
<name>A0A6A4I7E5_9AGAR</name>
<dbReference type="EMBL" id="ML769401">
    <property type="protein sequence ID" value="KAE9406516.1"/>
    <property type="molecule type" value="Genomic_DNA"/>
</dbReference>